<evidence type="ECO:0000256" key="4">
    <source>
        <dbReference type="ARBA" id="ARBA00022603"/>
    </source>
</evidence>
<evidence type="ECO:0000256" key="3">
    <source>
        <dbReference type="ARBA" id="ARBA00022573"/>
    </source>
</evidence>
<dbReference type="PROSITE" id="PS00840">
    <property type="entry name" value="SUMT_2"/>
    <property type="match status" value="1"/>
</dbReference>
<comment type="similarity">
    <text evidence="1 10">Belongs to the precorrin methyltransferase family.</text>
</comment>
<dbReference type="GO" id="GO:0004852">
    <property type="term" value="F:uroporphyrinogen-III synthase activity"/>
    <property type="evidence" value="ECO:0007669"/>
    <property type="project" value="InterPro"/>
</dbReference>
<dbReference type="PANTHER" id="PTHR45790">
    <property type="entry name" value="SIROHEME SYNTHASE-RELATED"/>
    <property type="match status" value="1"/>
</dbReference>
<keyword evidence="6" id="KW-0949">S-adenosyl-L-methionine</keyword>
<dbReference type="NCBIfam" id="TIGR01469">
    <property type="entry name" value="cobA_cysG_Cterm"/>
    <property type="match status" value="1"/>
</dbReference>
<comment type="pathway">
    <text evidence="8">Porphyrin-containing compound metabolism; siroheme biosynthesis; precorrin-2 from uroporphyrinogen III: step 1/1.</text>
</comment>
<dbReference type="OrthoDB" id="9815856at2"/>
<dbReference type="InterPro" id="IPR014777">
    <property type="entry name" value="4pyrrole_Mease_sub1"/>
</dbReference>
<proteinExistence type="inferred from homology"/>
<evidence type="ECO:0000256" key="10">
    <source>
        <dbReference type="RuleBase" id="RU003960"/>
    </source>
</evidence>
<dbReference type="InterPro" id="IPR050161">
    <property type="entry name" value="Siro_Cobalamin_biosynth"/>
</dbReference>
<gene>
    <name evidence="13" type="primary">nasF</name>
    <name evidence="13" type="ORF">KS4_18500</name>
</gene>
<dbReference type="SUPFAM" id="SSF53790">
    <property type="entry name" value="Tetrapyrrole methylase"/>
    <property type="match status" value="1"/>
</dbReference>
<comment type="pathway">
    <text evidence="9">Cofactor biosynthesis; adenosylcobalamin biosynthesis; precorrin-2 from uroporphyrinogen III: step 1/1.</text>
</comment>
<organism evidence="13 14">
    <name type="scientific">Poriferisphaera corsica</name>
    <dbReference type="NCBI Taxonomy" id="2528020"/>
    <lineage>
        <taxon>Bacteria</taxon>
        <taxon>Pseudomonadati</taxon>
        <taxon>Planctomycetota</taxon>
        <taxon>Phycisphaerae</taxon>
        <taxon>Phycisphaerales</taxon>
        <taxon>Phycisphaeraceae</taxon>
        <taxon>Poriferisphaera</taxon>
    </lineage>
</organism>
<dbReference type="GO" id="GO:0004851">
    <property type="term" value="F:uroporphyrin-III C-methyltransferase activity"/>
    <property type="evidence" value="ECO:0007669"/>
    <property type="project" value="UniProtKB-EC"/>
</dbReference>
<dbReference type="InterPro" id="IPR000878">
    <property type="entry name" value="4pyrrol_Mease"/>
</dbReference>
<dbReference type="NCBIfam" id="NF004790">
    <property type="entry name" value="PRK06136.1"/>
    <property type="match status" value="1"/>
</dbReference>
<dbReference type="FunFam" id="3.40.1010.10:FF:000001">
    <property type="entry name" value="Siroheme synthase"/>
    <property type="match status" value="1"/>
</dbReference>
<dbReference type="FunFam" id="3.30.950.10:FF:000001">
    <property type="entry name" value="Siroheme synthase"/>
    <property type="match status" value="1"/>
</dbReference>
<dbReference type="InterPro" id="IPR006366">
    <property type="entry name" value="CobA/CysG_C"/>
</dbReference>
<dbReference type="SUPFAM" id="SSF69618">
    <property type="entry name" value="HemD-like"/>
    <property type="match status" value="1"/>
</dbReference>
<evidence type="ECO:0000256" key="8">
    <source>
        <dbReference type="ARBA" id="ARBA00025705"/>
    </source>
</evidence>
<keyword evidence="4 10" id="KW-0489">Methyltransferase</keyword>
<feature type="domain" description="Tetrapyrrole methylase" evidence="11">
    <location>
        <begin position="8"/>
        <end position="222"/>
    </location>
</feature>
<dbReference type="Pfam" id="PF00590">
    <property type="entry name" value="TP_methylase"/>
    <property type="match status" value="1"/>
</dbReference>
<dbReference type="EC" id="2.1.1.107" evidence="2"/>
<keyword evidence="14" id="KW-1185">Reference proteome</keyword>
<evidence type="ECO:0000256" key="6">
    <source>
        <dbReference type="ARBA" id="ARBA00022691"/>
    </source>
</evidence>
<dbReference type="InterPro" id="IPR035996">
    <property type="entry name" value="4pyrrol_Methylase_sf"/>
</dbReference>
<dbReference type="PANTHER" id="PTHR45790:SF3">
    <property type="entry name" value="S-ADENOSYL-L-METHIONINE-DEPENDENT UROPORPHYRINOGEN III METHYLTRANSFERASE, CHLOROPLASTIC"/>
    <property type="match status" value="1"/>
</dbReference>
<evidence type="ECO:0000256" key="2">
    <source>
        <dbReference type="ARBA" id="ARBA00012162"/>
    </source>
</evidence>
<evidence type="ECO:0000313" key="13">
    <source>
        <dbReference type="EMBL" id="QDU33792.1"/>
    </source>
</evidence>
<evidence type="ECO:0000256" key="7">
    <source>
        <dbReference type="ARBA" id="ARBA00023244"/>
    </source>
</evidence>
<evidence type="ECO:0000256" key="9">
    <source>
        <dbReference type="ARBA" id="ARBA00060548"/>
    </source>
</evidence>
<dbReference type="Proteomes" id="UP000317369">
    <property type="component" value="Chromosome"/>
</dbReference>
<dbReference type="PROSITE" id="PS00839">
    <property type="entry name" value="SUMT_1"/>
    <property type="match status" value="1"/>
</dbReference>
<evidence type="ECO:0000259" key="12">
    <source>
        <dbReference type="Pfam" id="PF02602"/>
    </source>
</evidence>
<evidence type="ECO:0000256" key="5">
    <source>
        <dbReference type="ARBA" id="ARBA00022679"/>
    </source>
</evidence>
<dbReference type="InterPro" id="IPR003754">
    <property type="entry name" value="4pyrrol_synth_uPrphyn_synth"/>
</dbReference>
<protein>
    <recommendedName>
        <fullName evidence="2">uroporphyrinogen-III C-methyltransferase</fullName>
        <ecNumber evidence="2">2.1.1.107</ecNumber>
    </recommendedName>
</protein>
<keyword evidence="5 10" id="KW-0808">Transferase</keyword>
<dbReference type="GO" id="GO:0032259">
    <property type="term" value="P:methylation"/>
    <property type="evidence" value="ECO:0007669"/>
    <property type="project" value="UniProtKB-KW"/>
</dbReference>
<dbReference type="GO" id="GO:0019354">
    <property type="term" value="P:siroheme biosynthetic process"/>
    <property type="evidence" value="ECO:0007669"/>
    <property type="project" value="InterPro"/>
</dbReference>
<dbReference type="KEGG" id="pcor:KS4_18500"/>
<name>A0A517YUE7_9BACT</name>
<dbReference type="Pfam" id="PF02602">
    <property type="entry name" value="HEM4"/>
    <property type="match status" value="1"/>
</dbReference>
<feature type="domain" description="Tetrapyrrole biosynthesis uroporphyrinogen III synthase" evidence="12">
    <location>
        <begin position="274"/>
        <end position="503"/>
    </location>
</feature>
<dbReference type="Gene3D" id="3.30.950.10">
    <property type="entry name" value="Methyltransferase, Cobalt-precorrin-4 Transmethylase, Domain 2"/>
    <property type="match status" value="1"/>
</dbReference>
<dbReference type="CDD" id="cd06578">
    <property type="entry name" value="HemD"/>
    <property type="match status" value="1"/>
</dbReference>
<dbReference type="Gene3D" id="3.40.50.10090">
    <property type="match status" value="2"/>
</dbReference>
<dbReference type="InterPro" id="IPR014776">
    <property type="entry name" value="4pyrrole_Mease_sub2"/>
</dbReference>
<dbReference type="EMBL" id="CP036425">
    <property type="protein sequence ID" value="QDU33792.1"/>
    <property type="molecule type" value="Genomic_DNA"/>
</dbReference>
<dbReference type="InterPro" id="IPR003043">
    <property type="entry name" value="Uropor_MeTrfase_CS"/>
</dbReference>
<evidence type="ECO:0000259" key="11">
    <source>
        <dbReference type="Pfam" id="PF00590"/>
    </source>
</evidence>
<dbReference type="RefSeq" id="WP_145077117.1">
    <property type="nucleotide sequence ID" value="NZ_CP036425.1"/>
</dbReference>
<keyword evidence="3" id="KW-0169">Cobalamin biosynthesis</keyword>
<dbReference type="CDD" id="cd11642">
    <property type="entry name" value="SUMT"/>
    <property type="match status" value="1"/>
</dbReference>
<evidence type="ECO:0000313" key="14">
    <source>
        <dbReference type="Proteomes" id="UP000317369"/>
    </source>
</evidence>
<dbReference type="InterPro" id="IPR036108">
    <property type="entry name" value="4pyrrol_syn_uPrphyn_synt_sf"/>
</dbReference>
<reference evidence="13 14" key="1">
    <citation type="submission" date="2019-02" db="EMBL/GenBank/DDBJ databases">
        <title>Deep-cultivation of Planctomycetes and their phenomic and genomic characterization uncovers novel biology.</title>
        <authorList>
            <person name="Wiegand S."/>
            <person name="Jogler M."/>
            <person name="Boedeker C."/>
            <person name="Pinto D."/>
            <person name="Vollmers J."/>
            <person name="Rivas-Marin E."/>
            <person name="Kohn T."/>
            <person name="Peeters S.H."/>
            <person name="Heuer A."/>
            <person name="Rast P."/>
            <person name="Oberbeckmann S."/>
            <person name="Bunk B."/>
            <person name="Jeske O."/>
            <person name="Meyerdierks A."/>
            <person name="Storesund J.E."/>
            <person name="Kallscheuer N."/>
            <person name="Luecker S."/>
            <person name="Lage O.M."/>
            <person name="Pohl T."/>
            <person name="Merkel B.J."/>
            <person name="Hornburger P."/>
            <person name="Mueller R.-W."/>
            <person name="Bruemmer F."/>
            <person name="Labrenz M."/>
            <person name="Spormann A.M."/>
            <person name="Op den Camp H."/>
            <person name="Overmann J."/>
            <person name="Amann R."/>
            <person name="Jetten M.S.M."/>
            <person name="Mascher T."/>
            <person name="Medema M.H."/>
            <person name="Devos D.P."/>
            <person name="Kaster A.-K."/>
            <person name="Ovreas L."/>
            <person name="Rohde M."/>
            <person name="Galperin M.Y."/>
            <person name="Jogler C."/>
        </authorList>
    </citation>
    <scope>NUCLEOTIDE SEQUENCE [LARGE SCALE GENOMIC DNA]</scope>
    <source>
        <strain evidence="13 14">KS4</strain>
    </source>
</reference>
<dbReference type="Gene3D" id="3.40.1010.10">
    <property type="entry name" value="Cobalt-precorrin-4 Transmethylase, Domain 1"/>
    <property type="match status" value="1"/>
</dbReference>
<evidence type="ECO:0000256" key="1">
    <source>
        <dbReference type="ARBA" id="ARBA00005879"/>
    </source>
</evidence>
<dbReference type="FunFam" id="3.40.50.10090:FF:000001">
    <property type="entry name" value="Bifunctional uroporphyrinogen-III C-methyltransferase/uroporphyrinogen-III synthase"/>
    <property type="match status" value="1"/>
</dbReference>
<dbReference type="AlphaFoldDB" id="A0A517YUE7"/>
<dbReference type="GO" id="GO:0009236">
    <property type="term" value="P:cobalamin biosynthetic process"/>
    <property type="evidence" value="ECO:0007669"/>
    <property type="project" value="UniProtKB-KW"/>
</dbReference>
<keyword evidence="7" id="KW-0627">Porphyrin biosynthesis</keyword>
<accession>A0A517YUE7</accession>
<sequence length="513" mass="55001">MQKNNGHVSLVGAGPGEPGLITVKGMQHLANADVVVFDALANPVLLDSVSDYAELIDVGKRAKNHKMTQDEINDVLVSKAREGKFVVRLKGGDPYLFGRGAEEAIYLAERGVSCEIVPGVTSGIAAPGAAGIPVTFREISSTVTFVTGHEDPTKDKTAVDYGALAGMIRAGGTVCFYMGVGRLELICDTLHEADLPKHTPIALVQWGTHPKQRRAKGTLGDIVQTVKQTGISSPAIIVVGDVVGLEREGLDYFMNRPLFGKKIIVTRTRQQVSVLRDQLAALGAEVLEAPTIEIEEPESWDAVDDAIKKIGAFDWLLLTSVNGVKALAERLDAVELDARHLAGVKIAAIGDATERALQQDLNIRADLVPTRYIAESLAGELIAEHGVSGRKVLLLRADIARPALPQLLTEAGAEVTELVAYETKRTDQLPADVINALENNDVDWVTFTSSSTVQNMVELLGNKQHLLDHVKVASIGSITTETANQLNVRVDLEAKKSNIDGLVSSIVKYVGTN</sequence>